<gene>
    <name evidence="1" type="ORF">NAG76_04715</name>
</gene>
<evidence type="ECO:0000313" key="1">
    <source>
        <dbReference type="EMBL" id="URN95550.1"/>
    </source>
</evidence>
<dbReference type="AlphaFoldDB" id="A0A9J6ZHB6"/>
<dbReference type="Proteomes" id="UP001056756">
    <property type="component" value="Chromosome"/>
</dbReference>
<dbReference type="NCBIfam" id="NF038034">
    <property type="entry name" value="lactGbeta_entB"/>
    <property type="match status" value="1"/>
</dbReference>
<accession>A0A9J6ZHB6</accession>
<reference evidence="1" key="1">
    <citation type="submission" date="2022-05" db="EMBL/GenBank/DDBJ databases">
        <title>Novel bacterial taxa in a minimal lignocellulolytic consortium and its capacity to transform plastics disclosed by genome-resolved metagenomics.</title>
        <authorList>
            <person name="Rodriguez C.A.D."/>
            <person name="Diaz-Garcia L."/>
            <person name="Herrera K."/>
            <person name="Tarazona N.A."/>
            <person name="Sproer C."/>
            <person name="Overmann J."/>
            <person name="Jimenez D.J."/>
        </authorList>
    </citation>
    <scope>NUCLEOTIDE SEQUENCE</scope>
    <source>
        <strain evidence="1">MAG5</strain>
    </source>
</reference>
<protein>
    <submittedName>
        <fullName evidence="1">Lactococcin G-beta/enterocin 1071B family bacteriocin</fullName>
    </submittedName>
</protein>
<proteinExistence type="predicted"/>
<organism evidence="1 2">
    <name type="scientific">Candidatus Pristimantibacillus lignocellulolyticus</name>
    <dbReference type="NCBI Taxonomy" id="2994561"/>
    <lineage>
        <taxon>Bacteria</taxon>
        <taxon>Bacillati</taxon>
        <taxon>Bacillota</taxon>
        <taxon>Bacilli</taxon>
        <taxon>Bacillales</taxon>
        <taxon>Paenibacillaceae</taxon>
        <taxon>Candidatus Pristimantibacillus</taxon>
    </lineage>
</organism>
<dbReference type="EMBL" id="CP097899">
    <property type="protein sequence ID" value="URN95550.1"/>
    <property type="molecule type" value="Genomic_DNA"/>
</dbReference>
<sequence>MFKEITHDQLINIDGGGIWDDIVEFGKTAAKSPLGKLVVAIQLIEPAYDFGKGIVKGWNAYGN</sequence>
<dbReference type="KEGG" id="plig:NAG76_04715"/>
<name>A0A9J6ZHB6_9BACL</name>
<evidence type="ECO:0000313" key="2">
    <source>
        <dbReference type="Proteomes" id="UP001056756"/>
    </source>
</evidence>